<name>A0A4C1WYM3_EUMVA</name>
<sequence length="126" mass="13834">MQYVLGTPWDPLPILAHLSHQGSLCDLPARFQPADASDIRLVESSLRNTDSKPRGAHTLPCGASLRLGAFRRSGLSPRLSPGSDISARLAIEKNGRRSRLSHENYTENMKNTLAYLTKDPPISVTQ</sequence>
<evidence type="ECO:0000313" key="1">
    <source>
        <dbReference type="EMBL" id="GBP55174.1"/>
    </source>
</evidence>
<dbReference type="EMBL" id="BGZK01000662">
    <property type="protein sequence ID" value="GBP55174.1"/>
    <property type="molecule type" value="Genomic_DNA"/>
</dbReference>
<evidence type="ECO:0000313" key="2">
    <source>
        <dbReference type="Proteomes" id="UP000299102"/>
    </source>
</evidence>
<reference evidence="1 2" key="1">
    <citation type="journal article" date="2019" name="Commun. Biol.">
        <title>The bagworm genome reveals a unique fibroin gene that provides high tensile strength.</title>
        <authorList>
            <person name="Kono N."/>
            <person name="Nakamura H."/>
            <person name="Ohtoshi R."/>
            <person name="Tomita M."/>
            <person name="Numata K."/>
            <person name="Arakawa K."/>
        </authorList>
    </citation>
    <scope>NUCLEOTIDE SEQUENCE [LARGE SCALE GENOMIC DNA]</scope>
</reference>
<dbReference type="Proteomes" id="UP000299102">
    <property type="component" value="Unassembled WGS sequence"/>
</dbReference>
<comment type="caution">
    <text evidence="1">The sequence shown here is derived from an EMBL/GenBank/DDBJ whole genome shotgun (WGS) entry which is preliminary data.</text>
</comment>
<proteinExistence type="predicted"/>
<keyword evidence="2" id="KW-1185">Reference proteome</keyword>
<protein>
    <submittedName>
        <fullName evidence="1">Uncharacterized protein</fullName>
    </submittedName>
</protein>
<dbReference type="AlphaFoldDB" id="A0A4C1WYM3"/>
<organism evidence="1 2">
    <name type="scientific">Eumeta variegata</name>
    <name type="common">Bagworm moth</name>
    <name type="synonym">Eumeta japonica</name>
    <dbReference type="NCBI Taxonomy" id="151549"/>
    <lineage>
        <taxon>Eukaryota</taxon>
        <taxon>Metazoa</taxon>
        <taxon>Ecdysozoa</taxon>
        <taxon>Arthropoda</taxon>
        <taxon>Hexapoda</taxon>
        <taxon>Insecta</taxon>
        <taxon>Pterygota</taxon>
        <taxon>Neoptera</taxon>
        <taxon>Endopterygota</taxon>
        <taxon>Lepidoptera</taxon>
        <taxon>Glossata</taxon>
        <taxon>Ditrysia</taxon>
        <taxon>Tineoidea</taxon>
        <taxon>Psychidae</taxon>
        <taxon>Oiketicinae</taxon>
        <taxon>Eumeta</taxon>
    </lineage>
</organism>
<gene>
    <name evidence="1" type="ORF">EVAR_90196_1</name>
</gene>
<accession>A0A4C1WYM3</accession>